<keyword evidence="3" id="KW-1185">Reference proteome</keyword>
<dbReference type="RefSeq" id="WP_378938018.1">
    <property type="nucleotide sequence ID" value="NZ_JBHLVO010000029.1"/>
</dbReference>
<keyword evidence="1" id="KW-0812">Transmembrane</keyword>
<evidence type="ECO:0000313" key="2">
    <source>
        <dbReference type="EMBL" id="MFC0274099.1"/>
    </source>
</evidence>
<accession>A0ABV6GK95</accession>
<evidence type="ECO:0000313" key="3">
    <source>
        <dbReference type="Proteomes" id="UP001589854"/>
    </source>
</evidence>
<organism evidence="2 3">
    <name type="scientific">Metabacillus herbersteinensis</name>
    <dbReference type="NCBI Taxonomy" id="283816"/>
    <lineage>
        <taxon>Bacteria</taxon>
        <taxon>Bacillati</taxon>
        <taxon>Bacillota</taxon>
        <taxon>Bacilli</taxon>
        <taxon>Bacillales</taxon>
        <taxon>Bacillaceae</taxon>
        <taxon>Metabacillus</taxon>
    </lineage>
</organism>
<feature type="transmembrane region" description="Helical" evidence="1">
    <location>
        <begin position="6"/>
        <end position="24"/>
    </location>
</feature>
<sequence length="79" mass="9364">MTGLTISCFVILFATIVVLLIHLHRREESNKQERQDLIDRLMSKDFVEYKEQTSEPVMYDPVEVSEAAEYWREIEESKV</sequence>
<dbReference type="Proteomes" id="UP001589854">
    <property type="component" value="Unassembled WGS sequence"/>
</dbReference>
<keyword evidence="1" id="KW-1133">Transmembrane helix</keyword>
<keyword evidence="1" id="KW-0472">Membrane</keyword>
<reference evidence="2 3" key="1">
    <citation type="submission" date="2024-09" db="EMBL/GenBank/DDBJ databases">
        <authorList>
            <person name="Sun Q."/>
            <person name="Mori K."/>
        </authorList>
    </citation>
    <scope>NUCLEOTIDE SEQUENCE [LARGE SCALE GENOMIC DNA]</scope>
    <source>
        <strain evidence="2 3">CCM 7228</strain>
    </source>
</reference>
<protein>
    <submittedName>
        <fullName evidence="2">Uncharacterized protein</fullName>
    </submittedName>
</protein>
<evidence type="ECO:0000256" key="1">
    <source>
        <dbReference type="SAM" id="Phobius"/>
    </source>
</evidence>
<gene>
    <name evidence="2" type="ORF">ACFFIX_22380</name>
</gene>
<dbReference type="EMBL" id="JBHLVO010000029">
    <property type="protein sequence ID" value="MFC0274099.1"/>
    <property type="molecule type" value="Genomic_DNA"/>
</dbReference>
<comment type="caution">
    <text evidence="2">The sequence shown here is derived from an EMBL/GenBank/DDBJ whole genome shotgun (WGS) entry which is preliminary data.</text>
</comment>
<name>A0ABV6GK95_9BACI</name>
<proteinExistence type="predicted"/>